<evidence type="ECO:0000259" key="1">
    <source>
        <dbReference type="Pfam" id="PF00487"/>
    </source>
</evidence>
<evidence type="ECO:0000313" key="2">
    <source>
        <dbReference type="EMBL" id="WUX35094.1"/>
    </source>
</evidence>
<keyword evidence="2" id="KW-0560">Oxidoreductase</keyword>
<dbReference type="Pfam" id="PF00487">
    <property type="entry name" value="FA_desaturase"/>
    <property type="match status" value="1"/>
</dbReference>
<dbReference type="EC" id="1.14.19.-" evidence="2"/>
<dbReference type="EMBL" id="CP109491">
    <property type="protein sequence ID" value="WUX35094.1"/>
    <property type="molecule type" value="Genomic_DNA"/>
</dbReference>
<protein>
    <submittedName>
        <fullName evidence="2">Fatty acid desaturase</fullName>
        <ecNumber evidence="2">1.14.19.-</ecNumber>
    </submittedName>
</protein>
<sequence>MHGRLGTTAGVVLLALIYTHMVELQHQCLHHSAFRRSSLHRPLGFLLGLPLLTAYSHYRTQHLQHHKFLGTSRDSEFFGFDTRAPLTLPTLARAMVSPARLLQACVDMLASCRGTWHYPMGTISPRAERHVVVEYRLFALAVAGAVALSLLGHGREVLLLWVAPLLLSVPIHFLLELPEHVLCDNDSTDVLRNTRTISGSRLSRWFTNGNNFHVEHHAAMVVPINRLAERHAVAKQWATHTEPSYPRFYLHVLREARRNTARENPLGQEGAGRR</sequence>
<proteinExistence type="predicted"/>
<dbReference type="RefSeq" id="WP_329354154.1">
    <property type="nucleotide sequence ID" value="NZ_CP109490.1"/>
</dbReference>
<reference evidence="2" key="1">
    <citation type="submission" date="2022-10" db="EMBL/GenBank/DDBJ databases">
        <title>The complete genomes of actinobacterial strains from the NBC collection.</title>
        <authorList>
            <person name="Joergensen T.S."/>
            <person name="Alvarez Arevalo M."/>
            <person name="Sterndorff E.B."/>
            <person name="Faurdal D."/>
            <person name="Vuksanovic O."/>
            <person name="Mourched A.-S."/>
            <person name="Charusanti P."/>
            <person name="Shaw S."/>
            <person name="Blin K."/>
            <person name="Weber T."/>
        </authorList>
    </citation>
    <scope>NUCLEOTIDE SEQUENCE</scope>
    <source>
        <strain evidence="2">NBC_01436</strain>
    </source>
</reference>
<dbReference type="Proteomes" id="UP001431926">
    <property type="component" value="Chromosome"/>
</dbReference>
<evidence type="ECO:0000313" key="3">
    <source>
        <dbReference type="Proteomes" id="UP001431926"/>
    </source>
</evidence>
<accession>A0ABZ1Z8I9</accession>
<organism evidence="2 3">
    <name type="scientific">Streptomyces anulatus</name>
    <name type="common">Streptomyces chrysomallus</name>
    <dbReference type="NCBI Taxonomy" id="1892"/>
    <lineage>
        <taxon>Bacteria</taxon>
        <taxon>Bacillati</taxon>
        <taxon>Actinomycetota</taxon>
        <taxon>Actinomycetes</taxon>
        <taxon>Kitasatosporales</taxon>
        <taxon>Streptomycetaceae</taxon>
        <taxon>Streptomyces</taxon>
    </lineage>
</organism>
<dbReference type="PANTHER" id="PTHR12879">
    <property type="entry name" value="SPHINGOLIPID DELTA 4 DESATURASE/C-4 HYDROXYLASE PROTEIN DES2"/>
    <property type="match status" value="1"/>
</dbReference>
<dbReference type="InterPro" id="IPR005804">
    <property type="entry name" value="FA_desaturase_dom"/>
</dbReference>
<dbReference type="PANTHER" id="PTHR12879:SF8">
    <property type="entry name" value="SPHINGOLIPID DELTA(4)-DESATURASE DES1"/>
    <property type="match status" value="1"/>
</dbReference>
<dbReference type="GO" id="GO:0016491">
    <property type="term" value="F:oxidoreductase activity"/>
    <property type="evidence" value="ECO:0007669"/>
    <property type="project" value="UniProtKB-KW"/>
</dbReference>
<keyword evidence="3" id="KW-1185">Reference proteome</keyword>
<gene>
    <name evidence="2" type="ORF">OG367_02120</name>
</gene>
<feature type="domain" description="Fatty acid desaturase" evidence="1">
    <location>
        <begin position="10"/>
        <end position="237"/>
    </location>
</feature>
<name>A0ABZ1Z8I9_STRAQ</name>